<dbReference type="NCBIfam" id="TIGR01457">
    <property type="entry name" value="HAD-SF-IIA-hyp2"/>
    <property type="match status" value="1"/>
</dbReference>
<dbReference type="PATRIC" id="fig|1473.5.peg.3903"/>
<comment type="similarity">
    <text evidence="1 5">Belongs to the HAD-like hydrolase superfamily. NagD family.</text>
</comment>
<dbReference type="EMBL" id="LGTO01000004">
    <property type="protein sequence ID" value="KNE22092.1"/>
    <property type="molecule type" value="Genomic_DNA"/>
</dbReference>
<evidence type="ECO:0000256" key="5">
    <source>
        <dbReference type="PIRNR" id="PIRNR000915"/>
    </source>
</evidence>
<dbReference type="OrthoDB" id="9810449at2"/>
<dbReference type="Proteomes" id="UP000036780">
    <property type="component" value="Unassembled WGS sequence"/>
</dbReference>
<reference evidence="10" key="1">
    <citation type="submission" date="2015-07" db="EMBL/GenBank/DDBJ databases">
        <title>Fjat-10053 dsm26.</title>
        <authorList>
            <person name="Liu B."/>
            <person name="Wang J."/>
            <person name="Zhu Y."/>
            <person name="Liu G."/>
            <person name="Chen Q."/>
            <person name="Chen Z."/>
            <person name="Lan J."/>
            <person name="Che J."/>
            <person name="Ge C."/>
            <person name="Shi H."/>
            <person name="Pan Z."/>
            <person name="Liu X."/>
        </authorList>
    </citation>
    <scope>NUCLEOTIDE SEQUENCE [LARGE SCALE GENOMIC DNA]</scope>
    <source>
        <strain evidence="10">DSM 26</strain>
    </source>
</reference>
<dbReference type="Pfam" id="PF13344">
    <property type="entry name" value="Hydrolase_6"/>
    <property type="match status" value="1"/>
</dbReference>
<dbReference type="InterPro" id="IPR006354">
    <property type="entry name" value="HAD-SF_hydro_IIA_hyp1"/>
</dbReference>
<dbReference type="GeneID" id="66869851"/>
<evidence type="ECO:0000313" key="9">
    <source>
        <dbReference type="EMBL" id="KNE22092.1"/>
    </source>
</evidence>
<feature type="active site" description="Nucleophile" evidence="6">
    <location>
        <position position="11"/>
    </location>
</feature>
<keyword evidence="10" id="KW-1185">Reference proteome</keyword>
<evidence type="ECO:0000313" key="10">
    <source>
        <dbReference type="Proteomes" id="UP000036780"/>
    </source>
</evidence>
<comment type="cofactor">
    <cofactor evidence="8">
        <name>Mg(2+)</name>
        <dbReference type="ChEBI" id="CHEBI:18420"/>
    </cofactor>
    <text evidence="8">Divalent metal ions. Mg(2+) is the most effective.</text>
</comment>
<dbReference type="Pfam" id="PF13242">
    <property type="entry name" value="Hydrolase_like"/>
    <property type="match status" value="1"/>
</dbReference>
<gene>
    <name evidence="9" type="ORF">AFK71_04660</name>
</gene>
<dbReference type="RefSeq" id="WP_050350376.1">
    <property type="nucleotide sequence ID" value="NZ_BOSN01000005.1"/>
</dbReference>
<feature type="binding site" evidence="8">
    <location>
        <position position="208"/>
    </location>
    <ligand>
        <name>Mg(2+)</name>
        <dbReference type="ChEBI" id="CHEBI:18420"/>
    </ligand>
</feature>
<dbReference type="FunFam" id="3.40.50.1000:FF:000053">
    <property type="entry name" value="TIGR01457 family HAD hydrolase"/>
    <property type="match status" value="1"/>
</dbReference>
<keyword evidence="3 9" id="KW-0378">Hydrolase</keyword>
<evidence type="ECO:0000256" key="3">
    <source>
        <dbReference type="ARBA" id="ARBA00022801"/>
    </source>
</evidence>
<dbReference type="GO" id="GO:0016791">
    <property type="term" value="F:phosphatase activity"/>
    <property type="evidence" value="ECO:0007669"/>
    <property type="project" value="TreeGrafter"/>
</dbReference>
<accession>A0A0L0QUA9</accession>
<comment type="caution">
    <text evidence="9">The sequence shown here is derived from an EMBL/GenBank/DDBJ whole genome shotgun (WGS) entry which is preliminary data.</text>
</comment>
<dbReference type="AlphaFoldDB" id="A0A0L0QUA9"/>
<dbReference type="SFLD" id="SFLDS00003">
    <property type="entry name" value="Haloacid_Dehalogenase"/>
    <property type="match status" value="1"/>
</dbReference>
<comment type="function">
    <text evidence="5">Catalyzes the dephosphorylation of 2-6 carbon acid sugars in vitro.</text>
</comment>
<dbReference type="PANTHER" id="PTHR19288">
    <property type="entry name" value="4-NITROPHENYLPHOSPHATASE-RELATED"/>
    <property type="match status" value="1"/>
</dbReference>
<organism evidence="9 10">
    <name type="scientific">Virgibacillus pantothenticus</name>
    <dbReference type="NCBI Taxonomy" id="1473"/>
    <lineage>
        <taxon>Bacteria</taxon>
        <taxon>Bacillati</taxon>
        <taxon>Bacillota</taxon>
        <taxon>Bacilli</taxon>
        <taxon>Bacillales</taxon>
        <taxon>Bacillaceae</taxon>
        <taxon>Virgibacillus</taxon>
    </lineage>
</organism>
<dbReference type="GO" id="GO:0046872">
    <property type="term" value="F:metal ion binding"/>
    <property type="evidence" value="ECO:0007669"/>
    <property type="project" value="UniProtKB-KW"/>
</dbReference>
<protein>
    <recommendedName>
        <fullName evidence="5">Acid sugar phosphatase</fullName>
        <ecNumber evidence="5">3.1.3.-</ecNumber>
    </recommendedName>
</protein>
<evidence type="ECO:0000256" key="7">
    <source>
        <dbReference type="PIRSR" id="PIRSR000915-2"/>
    </source>
</evidence>
<dbReference type="CDD" id="cd07530">
    <property type="entry name" value="HAD_Pase_UmpH-like"/>
    <property type="match status" value="1"/>
</dbReference>
<dbReference type="PANTHER" id="PTHR19288:SF46">
    <property type="entry name" value="HALOACID DEHALOGENASE-LIKE HYDROLASE DOMAIN-CONTAINING PROTEIN 2"/>
    <property type="match status" value="1"/>
</dbReference>
<proteinExistence type="inferred from homology"/>
<evidence type="ECO:0000256" key="6">
    <source>
        <dbReference type="PIRSR" id="PIRSR000915-1"/>
    </source>
</evidence>
<dbReference type="PIRSF" id="PIRSF000915">
    <property type="entry name" value="PGP-type_phosphatase"/>
    <property type="match status" value="1"/>
</dbReference>
<dbReference type="NCBIfam" id="TIGR01460">
    <property type="entry name" value="HAD-SF-IIA"/>
    <property type="match status" value="1"/>
</dbReference>
<dbReference type="InterPro" id="IPR023214">
    <property type="entry name" value="HAD_sf"/>
</dbReference>
<dbReference type="InterPro" id="IPR006357">
    <property type="entry name" value="HAD-SF_hydro_IIA"/>
</dbReference>
<evidence type="ECO:0000256" key="2">
    <source>
        <dbReference type="ARBA" id="ARBA00022723"/>
    </source>
</evidence>
<dbReference type="GO" id="GO:0005737">
    <property type="term" value="C:cytoplasm"/>
    <property type="evidence" value="ECO:0007669"/>
    <property type="project" value="TreeGrafter"/>
</dbReference>
<evidence type="ECO:0000256" key="1">
    <source>
        <dbReference type="ARBA" id="ARBA00006696"/>
    </source>
</evidence>
<sequence>MTKAYQGYLIDLDGTMYQGNEPIPYASDFIQTLHHKQIPYVFVTNNSSKTQEDVAAKLRKLDIPAEPSQIVTTSLATASYIKANHGLSRCYVIGEEGLHKALREEGHTITETEDCDVVVIGIDRNITYEKLAKASIAVRNGATFISTNGDKSIPNERGLLPGNGSLTAVISICTGVDPVFIGKPEAVIMEEALEVLGLSKEKALMVGDNYATDIQAGIQAGIDTLMVFTGVTPFSDYKQLAVAPTHYVHNLKEWMEKL</sequence>
<dbReference type="Gene3D" id="3.40.50.1000">
    <property type="entry name" value="HAD superfamily/HAD-like"/>
    <property type="match status" value="2"/>
</dbReference>
<dbReference type="SUPFAM" id="SSF56784">
    <property type="entry name" value="HAD-like"/>
    <property type="match status" value="1"/>
</dbReference>
<feature type="active site" description="Proton donor" evidence="6">
    <location>
        <position position="13"/>
    </location>
</feature>
<keyword evidence="4 5" id="KW-0460">Magnesium</keyword>
<dbReference type="EC" id="3.1.3.-" evidence="5"/>
<dbReference type="InterPro" id="IPR036412">
    <property type="entry name" value="HAD-like_sf"/>
</dbReference>
<feature type="binding site" evidence="7">
    <location>
        <position position="183"/>
    </location>
    <ligand>
        <name>substrate</name>
    </ligand>
</feature>
<keyword evidence="2 5" id="KW-0479">Metal-binding</keyword>
<name>A0A0L0QUA9_VIRPA</name>
<feature type="binding site" evidence="8">
    <location>
        <position position="11"/>
    </location>
    <ligand>
        <name>Mg(2+)</name>
        <dbReference type="ChEBI" id="CHEBI:18420"/>
    </ligand>
</feature>
<feature type="binding site" evidence="8">
    <location>
        <position position="13"/>
    </location>
    <ligand>
        <name>Mg(2+)</name>
        <dbReference type="ChEBI" id="CHEBI:18420"/>
    </ligand>
</feature>
<evidence type="ECO:0000256" key="8">
    <source>
        <dbReference type="PIRSR" id="PIRSR000915-3"/>
    </source>
</evidence>
<evidence type="ECO:0000256" key="4">
    <source>
        <dbReference type="ARBA" id="ARBA00022842"/>
    </source>
</evidence>
<dbReference type="SFLD" id="SFLDG01139">
    <property type="entry name" value="C2.A:_Pyridoxal_Phosphate_Phos"/>
    <property type="match status" value="1"/>
</dbReference>